<dbReference type="SUPFAM" id="SSF55874">
    <property type="entry name" value="ATPase domain of HSP90 chaperone/DNA topoisomerase II/histidine kinase"/>
    <property type="match status" value="1"/>
</dbReference>
<dbReference type="SMART" id="SM00388">
    <property type="entry name" value="HisKA"/>
    <property type="match status" value="1"/>
</dbReference>
<dbReference type="SMART" id="SM00448">
    <property type="entry name" value="REC"/>
    <property type="match status" value="1"/>
</dbReference>
<dbReference type="SUPFAM" id="SSF52172">
    <property type="entry name" value="CheY-like"/>
    <property type="match status" value="1"/>
</dbReference>
<evidence type="ECO:0000256" key="5">
    <source>
        <dbReference type="ARBA" id="ARBA00022777"/>
    </source>
</evidence>
<dbReference type="Gene3D" id="3.40.50.2300">
    <property type="match status" value="1"/>
</dbReference>
<dbReference type="PANTHER" id="PTHR43304">
    <property type="entry name" value="PHYTOCHROME-LIKE PROTEIN CPH1"/>
    <property type="match status" value="1"/>
</dbReference>
<keyword evidence="12" id="KW-1185">Reference proteome</keyword>
<name>A0ABV4WV82_9CYAN</name>
<dbReference type="InterPro" id="IPR036890">
    <property type="entry name" value="HATPase_C_sf"/>
</dbReference>
<proteinExistence type="predicted"/>
<evidence type="ECO:0000256" key="1">
    <source>
        <dbReference type="ARBA" id="ARBA00000085"/>
    </source>
</evidence>
<dbReference type="InterPro" id="IPR001789">
    <property type="entry name" value="Sig_transdc_resp-reg_receiver"/>
</dbReference>
<evidence type="ECO:0000256" key="6">
    <source>
        <dbReference type="ARBA" id="ARBA00023012"/>
    </source>
</evidence>
<feature type="domain" description="Histidine kinase" evidence="9">
    <location>
        <begin position="178"/>
        <end position="391"/>
    </location>
</feature>
<reference evidence="11 12" key="1">
    <citation type="submission" date="2024-09" db="EMBL/GenBank/DDBJ databases">
        <title>Floridaenema gen nov. (Aerosakkonemataceae, Aerosakkonematales ord. nov., Cyanobacteria) from benthic tropical and subtropical fresh waters, with the description of four new species.</title>
        <authorList>
            <person name="Moretto J.A."/>
            <person name="Berthold D.E."/>
            <person name="Lefler F.W."/>
            <person name="Huang I.-S."/>
            <person name="Laughinghouse H. IV."/>
        </authorList>
    </citation>
    <scope>NUCLEOTIDE SEQUENCE [LARGE SCALE GENOMIC DNA]</scope>
    <source>
        <strain evidence="11 12">BLCC-F167</strain>
    </source>
</reference>
<protein>
    <recommendedName>
        <fullName evidence="2">histidine kinase</fullName>
        <ecNumber evidence="2">2.7.13.3</ecNumber>
    </recommendedName>
</protein>
<evidence type="ECO:0000256" key="8">
    <source>
        <dbReference type="SAM" id="Coils"/>
    </source>
</evidence>
<keyword evidence="6" id="KW-0902">Two-component regulatory system</keyword>
<keyword evidence="8" id="KW-0175">Coiled coil</keyword>
<evidence type="ECO:0000259" key="9">
    <source>
        <dbReference type="PROSITE" id="PS50109"/>
    </source>
</evidence>
<keyword evidence="5" id="KW-0418">Kinase</keyword>
<evidence type="ECO:0000313" key="11">
    <source>
        <dbReference type="EMBL" id="MFB2838576.1"/>
    </source>
</evidence>
<accession>A0ABV4WV82</accession>
<evidence type="ECO:0000256" key="2">
    <source>
        <dbReference type="ARBA" id="ARBA00012438"/>
    </source>
</evidence>
<organism evidence="11 12">
    <name type="scientific">Floridaenema evergladense BLCC-F167</name>
    <dbReference type="NCBI Taxonomy" id="3153639"/>
    <lineage>
        <taxon>Bacteria</taxon>
        <taxon>Bacillati</taxon>
        <taxon>Cyanobacteriota</taxon>
        <taxon>Cyanophyceae</taxon>
        <taxon>Oscillatoriophycideae</taxon>
        <taxon>Aerosakkonematales</taxon>
        <taxon>Aerosakkonemataceae</taxon>
        <taxon>Floridanema</taxon>
        <taxon>Floridanema evergladense</taxon>
    </lineage>
</organism>
<dbReference type="InterPro" id="IPR036097">
    <property type="entry name" value="HisK_dim/P_sf"/>
</dbReference>
<dbReference type="GO" id="GO:0005524">
    <property type="term" value="F:ATP binding"/>
    <property type="evidence" value="ECO:0007669"/>
    <property type="project" value="UniProtKB-KW"/>
</dbReference>
<dbReference type="PROSITE" id="PS50110">
    <property type="entry name" value="RESPONSE_REGULATORY"/>
    <property type="match status" value="1"/>
</dbReference>
<dbReference type="CDD" id="cd00082">
    <property type="entry name" value="HisKA"/>
    <property type="match status" value="1"/>
</dbReference>
<dbReference type="CDD" id="cd19920">
    <property type="entry name" value="REC_PA4781-like"/>
    <property type="match status" value="1"/>
</dbReference>
<dbReference type="Gene3D" id="1.10.287.130">
    <property type="match status" value="1"/>
</dbReference>
<comment type="caution">
    <text evidence="11">The sequence shown here is derived from an EMBL/GenBank/DDBJ whole genome shotgun (WGS) entry which is preliminary data.</text>
</comment>
<dbReference type="InterPro" id="IPR003594">
    <property type="entry name" value="HATPase_dom"/>
</dbReference>
<dbReference type="PRINTS" id="PR00344">
    <property type="entry name" value="BCTRLSENSOR"/>
</dbReference>
<dbReference type="Pfam" id="PF02518">
    <property type="entry name" value="HATPase_c"/>
    <property type="match status" value="1"/>
</dbReference>
<keyword evidence="11" id="KW-0547">Nucleotide-binding</keyword>
<dbReference type="SUPFAM" id="SSF47384">
    <property type="entry name" value="Homodimeric domain of signal transducing histidine kinase"/>
    <property type="match status" value="1"/>
</dbReference>
<dbReference type="Gene3D" id="3.30.565.10">
    <property type="entry name" value="Histidine kinase-like ATPase, C-terminal domain"/>
    <property type="match status" value="1"/>
</dbReference>
<evidence type="ECO:0000256" key="4">
    <source>
        <dbReference type="ARBA" id="ARBA00022679"/>
    </source>
</evidence>
<keyword evidence="11" id="KW-0067">ATP-binding</keyword>
<evidence type="ECO:0000256" key="7">
    <source>
        <dbReference type="PROSITE-ProRule" id="PRU00169"/>
    </source>
</evidence>
<dbReference type="EMBL" id="JBHFNT010000255">
    <property type="protein sequence ID" value="MFB2838576.1"/>
    <property type="molecule type" value="Genomic_DNA"/>
</dbReference>
<sequence length="392" mass="44520">MKDHQTATDKGYILLVDDQPDNLRLLSTLLSERGYEPRGVISGQMAIKAARSSQPDLILLDILMPEMDGYETCEKLKSDEKTREIPVIFISAKDETIDKVRAFGLGALDYITKPFHVDEVLARIENHLSLRKLQKQLKEQNSLLQQEIIIRQQAEQALQKANQELAQSNADLEQFAYVTSHDLQAPLATVTTYAQLLEQHCKNQLDNQANQFIEYIITGCLRMQKLIEDLLEYAQVDRTQKSFRSVDLNNILTIVCSNLESTIDKNQATIVYDNLPTIVADSSQLVQLFQNLLDNAIKYCREEPPKIEISVELRGNEYLFAVKDNGIGIDRQSFERIFQIFQRLHDSEEYSGTGIGLAICQKIVELHGGRIWVESQLGAGTTFYFTINSQSS</sequence>
<dbReference type="EC" id="2.7.13.3" evidence="2"/>
<dbReference type="RefSeq" id="WP_413280883.1">
    <property type="nucleotide sequence ID" value="NZ_JBHFNT010000255.1"/>
</dbReference>
<dbReference type="InterPro" id="IPR003661">
    <property type="entry name" value="HisK_dim/P_dom"/>
</dbReference>
<evidence type="ECO:0000256" key="3">
    <source>
        <dbReference type="ARBA" id="ARBA00022553"/>
    </source>
</evidence>
<comment type="catalytic activity">
    <reaction evidence="1">
        <text>ATP + protein L-histidine = ADP + protein N-phospho-L-histidine.</text>
        <dbReference type="EC" id="2.7.13.3"/>
    </reaction>
</comment>
<dbReference type="InterPro" id="IPR004358">
    <property type="entry name" value="Sig_transdc_His_kin-like_C"/>
</dbReference>
<dbReference type="PROSITE" id="PS50109">
    <property type="entry name" value="HIS_KIN"/>
    <property type="match status" value="1"/>
</dbReference>
<gene>
    <name evidence="11" type="ORF">ACE1CA_29145</name>
</gene>
<dbReference type="Proteomes" id="UP001576780">
    <property type="component" value="Unassembled WGS sequence"/>
</dbReference>
<dbReference type="Pfam" id="PF00512">
    <property type="entry name" value="HisKA"/>
    <property type="match status" value="1"/>
</dbReference>
<feature type="coiled-coil region" evidence="8">
    <location>
        <begin position="144"/>
        <end position="171"/>
    </location>
</feature>
<dbReference type="InterPro" id="IPR052162">
    <property type="entry name" value="Sensor_kinase/Photoreceptor"/>
</dbReference>
<keyword evidence="3 7" id="KW-0597">Phosphoprotein</keyword>
<dbReference type="InterPro" id="IPR005467">
    <property type="entry name" value="His_kinase_dom"/>
</dbReference>
<dbReference type="InterPro" id="IPR011006">
    <property type="entry name" value="CheY-like_superfamily"/>
</dbReference>
<dbReference type="Pfam" id="PF00072">
    <property type="entry name" value="Response_reg"/>
    <property type="match status" value="1"/>
</dbReference>
<keyword evidence="4" id="KW-0808">Transferase</keyword>
<evidence type="ECO:0000259" key="10">
    <source>
        <dbReference type="PROSITE" id="PS50110"/>
    </source>
</evidence>
<feature type="domain" description="Response regulatory" evidence="10">
    <location>
        <begin position="12"/>
        <end position="128"/>
    </location>
</feature>
<dbReference type="PANTHER" id="PTHR43304:SF1">
    <property type="entry name" value="PAC DOMAIN-CONTAINING PROTEIN"/>
    <property type="match status" value="1"/>
</dbReference>
<dbReference type="SMART" id="SM00387">
    <property type="entry name" value="HATPase_c"/>
    <property type="match status" value="1"/>
</dbReference>
<evidence type="ECO:0000313" key="12">
    <source>
        <dbReference type="Proteomes" id="UP001576780"/>
    </source>
</evidence>
<feature type="modified residue" description="4-aspartylphosphate" evidence="7">
    <location>
        <position position="61"/>
    </location>
</feature>